<dbReference type="EMBL" id="MH908922">
    <property type="protein sequence ID" value="AYM54397.1"/>
    <property type="molecule type" value="Genomic_DNA"/>
</dbReference>
<comment type="similarity">
    <text evidence="1">Belongs to the thiolase-like superfamily. Chalcone/stilbene synthases family.</text>
</comment>
<dbReference type="PIRSF" id="PIRSF000451">
    <property type="entry name" value="PKS_III"/>
    <property type="match status" value="1"/>
</dbReference>
<feature type="domain" description="FAE" evidence="7">
    <location>
        <begin position="92"/>
        <end position="214"/>
    </location>
</feature>
<proteinExistence type="inferred from homology"/>
<dbReference type="GO" id="GO:0016747">
    <property type="term" value="F:acyltransferase activity, transferring groups other than amino-acyl groups"/>
    <property type="evidence" value="ECO:0007669"/>
    <property type="project" value="InterPro"/>
</dbReference>
<keyword evidence="2" id="KW-0808">Transferase</keyword>
<dbReference type="Gene3D" id="3.40.47.10">
    <property type="match status" value="2"/>
</dbReference>
<protein>
    <submittedName>
        <fullName evidence="8">Naringenin-chalcone synthase</fullName>
    </submittedName>
</protein>
<accession>A0A3S7V080</accession>
<reference evidence="8" key="1">
    <citation type="journal article" date="2018" name="J. Ind. Microbiol. Biotechnol.">
        <title>Genome mining reveals uncommon alkylpyrones as type III PKS products from myxobacteria.</title>
        <authorList>
            <person name="Hug J.J."/>
            <person name="Panter F."/>
            <person name="Krug D."/>
            <person name="Muller R."/>
        </authorList>
    </citation>
    <scope>NUCLEOTIDE SEQUENCE</scope>
    <source>
        <strain evidence="8">MSr9315</strain>
    </source>
</reference>
<dbReference type="InterPro" id="IPR016039">
    <property type="entry name" value="Thiolase-like"/>
</dbReference>
<evidence type="ECO:0000256" key="5">
    <source>
        <dbReference type="SAM" id="MobiDB-lite"/>
    </source>
</evidence>
<dbReference type="Pfam" id="PF02797">
    <property type="entry name" value="Chal_sti_synt_C"/>
    <property type="match status" value="1"/>
</dbReference>
<evidence type="ECO:0000259" key="6">
    <source>
        <dbReference type="Pfam" id="PF02797"/>
    </source>
</evidence>
<dbReference type="InterPro" id="IPR013601">
    <property type="entry name" value="FAE1_typ3_polyketide_synth"/>
</dbReference>
<feature type="region of interest" description="Disordered" evidence="5">
    <location>
        <begin position="1"/>
        <end position="24"/>
    </location>
</feature>
<dbReference type="PANTHER" id="PTHR11877">
    <property type="entry name" value="HYDROXYMETHYLGLUTARYL-COA SYNTHASE"/>
    <property type="match status" value="1"/>
</dbReference>
<dbReference type="GO" id="GO:0016020">
    <property type="term" value="C:membrane"/>
    <property type="evidence" value="ECO:0007669"/>
    <property type="project" value="InterPro"/>
</dbReference>
<feature type="domain" description="Chalcone/stilbene synthase C-terminal" evidence="6">
    <location>
        <begin position="226"/>
        <end position="362"/>
    </location>
</feature>
<dbReference type="SUPFAM" id="SSF53901">
    <property type="entry name" value="Thiolase-like"/>
    <property type="match status" value="1"/>
</dbReference>
<dbReference type="Pfam" id="PF08392">
    <property type="entry name" value="FAE1_CUT1_RppA"/>
    <property type="match status" value="1"/>
</dbReference>
<dbReference type="InterPro" id="IPR012328">
    <property type="entry name" value="Chalcone/stilbene_synt_C"/>
</dbReference>
<evidence type="ECO:0000256" key="4">
    <source>
        <dbReference type="PIRSR" id="PIRSR000451-1"/>
    </source>
</evidence>
<dbReference type="PANTHER" id="PTHR11877:SF99">
    <property type="entry name" value="1,3,6,8-TETRAHYDROXYNAPHTHALENE SYNTHASE"/>
    <property type="match status" value="1"/>
</dbReference>
<keyword evidence="3" id="KW-0012">Acyltransferase</keyword>
<dbReference type="InterPro" id="IPR011141">
    <property type="entry name" value="Polyketide_synthase_type-III"/>
</dbReference>
<evidence type="ECO:0000256" key="3">
    <source>
        <dbReference type="ARBA" id="ARBA00023315"/>
    </source>
</evidence>
<feature type="active site" description="Acyl-thioester intermediate" evidence="4">
    <location>
        <position position="149"/>
    </location>
</feature>
<sequence length="363" mass="38615">MTLADTAADTRPTICGTSTSLPPHRYDQHELAEHAARTLPDRAIDPQVIERFFRRVGVEQRYLALPAGEYGALSGLKQRNDAWLRAAVPLAETVVASALAEAEVAPQEVGAIFSTTVTGIAVPSLEARLMNRLPFKSSLKRIPLFGLGCLAGAAGVARAADYLRAYPDECAILLSVELCSLTMQRDDASAANLISTGLFGDGAAAVVLAGARHPRAAKPGPRVVDSLAHFFPNTERVMGWDVIDGGFKIVLGKDVPMIAREGLAGLVDALLARNGLRRGDVDAWVAHPGGPAVMSAMCEGLGLPDDALRHTRRSLAEVGNLSSASVLFLLDEFRKFVRPARGSYGVMIAMGPAFSAEAVLLRW</sequence>
<evidence type="ECO:0000313" key="8">
    <source>
        <dbReference type="EMBL" id="AYM54397.1"/>
    </source>
</evidence>
<name>A0A3S7V080_9BACT</name>
<organism evidence="8">
    <name type="scientific">Phaselicystis flava</name>
    <dbReference type="NCBI Taxonomy" id="525924"/>
    <lineage>
        <taxon>Bacteria</taxon>
        <taxon>Pseudomonadati</taxon>
        <taxon>Myxococcota</taxon>
        <taxon>Polyangia</taxon>
        <taxon>Polyangiales</taxon>
        <taxon>Phaselicystidaceae</taxon>
        <taxon>Phaselicystis</taxon>
    </lineage>
</organism>
<dbReference type="GO" id="GO:0030639">
    <property type="term" value="P:polyketide biosynthetic process"/>
    <property type="evidence" value="ECO:0007669"/>
    <property type="project" value="TreeGrafter"/>
</dbReference>
<evidence type="ECO:0000256" key="2">
    <source>
        <dbReference type="ARBA" id="ARBA00022679"/>
    </source>
</evidence>
<dbReference type="AlphaFoldDB" id="A0A3S7V080"/>
<evidence type="ECO:0000256" key="1">
    <source>
        <dbReference type="ARBA" id="ARBA00005531"/>
    </source>
</evidence>
<dbReference type="CDD" id="cd00831">
    <property type="entry name" value="CHS_like"/>
    <property type="match status" value="1"/>
</dbReference>
<dbReference type="GO" id="GO:0006633">
    <property type="term" value="P:fatty acid biosynthetic process"/>
    <property type="evidence" value="ECO:0007669"/>
    <property type="project" value="InterPro"/>
</dbReference>
<evidence type="ECO:0000259" key="7">
    <source>
        <dbReference type="Pfam" id="PF08392"/>
    </source>
</evidence>